<dbReference type="Pfam" id="PF16917">
    <property type="entry name" value="BPL_LplA_LipB_2"/>
    <property type="match status" value="1"/>
</dbReference>
<feature type="domain" description="BPL/LPL catalytic" evidence="1">
    <location>
        <begin position="12"/>
        <end position="200"/>
    </location>
</feature>
<organism evidence="2 3">
    <name type="scientific">Roseibium limicola</name>
    <dbReference type="NCBI Taxonomy" id="2816037"/>
    <lineage>
        <taxon>Bacteria</taxon>
        <taxon>Pseudomonadati</taxon>
        <taxon>Pseudomonadota</taxon>
        <taxon>Alphaproteobacteria</taxon>
        <taxon>Hyphomicrobiales</taxon>
        <taxon>Stappiaceae</taxon>
        <taxon>Roseibium</taxon>
    </lineage>
</organism>
<gene>
    <name evidence="2" type="ORF">J0X15_07395</name>
</gene>
<dbReference type="SUPFAM" id="SSF55681">
    <property type="entry name" value="Class II aaRS and biotin synthetases"/>
    <property type="match status" value="1"/>
</dbReference>
<dbReference type="AlphaFoldDB" id="A0A939J6E3"/>
<protein>
    <recommendedName>
        <fullName evidence="1">BPL/LPL catalytic domain-containing protein</fullName>
    </recommendedName>
</protein>
<comment type="caution">
    <text evidence="2">The sequence shown here is derived from an EMBL/GenBank/DDBJ whole genome shotgun (WGS) entry which is preliminary data.</text>
</comment>
<dbReference type="EMBL" id="JAFLNF010000003">
    <property type="protein sequence ID" value="MBO0345037.1"/>
    <property type="molecule type" value="Genomic_DNA"/>
</dbReference>
<dbReference type="Gene3D" id="3.30.930.10">
    <property type="entry name" value="Bira Bifunctional Protein, Domain 2"/>
    <property type="match status" value="1"/>
</dbReference>
<evidence type="ECO:0000313" key="3">
    <source>
        <dbReference type="Proteomes" id="UP000664779"/>
    </source>
</evidence>
<dbReference type="InterPro" id="IPR004143">
    <property type="entry name" value="BPL_LPL_catalytic"/>
</dbReference>
<name>A0A939J6E3_9HYPH</name>
<evidence type="ECO:0000259" key="1">
    <source>
        <dbReference type="Pfam" id="PF16917"/>
    </source>
</evidence>
<evidence type="ECO:0000313" key="2">
    <source>
        <dbReference type="EMBL" id="MBO0345037.1"/>
    </source>
</evidence>
<keyword evidence="3" id="KW-1185">Reference proteome</keyword>
<dbReference type="InterPro" id="IPR045864">
    <property type="entry name" value="aa-tRNA-synth_II/BPL/LPL"/>
</dbReference>
<sequence length="256" mass="27557">MTAIPPFSDLILPPLLNSRPVVPPDDPFEAAGQAAAADQADTGDLFWSTRADRLAFGLVLAPEVKPEQARHMLFVMMVAAADALGAIAPPEIGITWAWPATVLANRGKLGGARMAMSQSVDDDGAPDWLVVGLDLALQPDSLQGQGDSEPGQQPDVTSLWDEGAAELDTVGCLESLSRHFLVWLHRWESEGFRPVQEAWLFRCEGYKQEVEVSGPDGPRKGRLLGLDEAGNLLLKPEGSAVDLVDLAATLQQWEDT</sequence>
<dbReference type="RefSeq" id="WP_206939385.1">
    <property type="nucleotide sequence ID" value="NZ_JAFLNF010000003.1"/>
</dbReference>
<reference evidence="2" key="1">
    <citation type="submission" date="2021-03" db="EMBL/GenBank/DDBJ databases">
        <title>Roseibium sp. CAU 1637 isolated from Incheon.</title>
        <authorList>
            <person name="Kim W."/>
        </authorList>
    </citation>
    <scope>NUCLEOTIDE SEQUENCE</scope>
    <source>
        <strain evidence="2">CAU 1637</strain>
    </source>
</reference>
<dbReference type="Proteomes" id="UP000664779">
    <property type="component" value="Unassembled WGS sequence"/>
</dbReference>
<accession>A0A939J6E3</accession>
<proteinExistence type="predicted"/>